<dbReference type="SMART" id="SM00062">
    <property type="entry name" value="PBPb"/>
    <property type="match status" value="1"/>
</dbReference>
<evidence type="ECO:0000256" key="2">
    <source>
        <dbReference type="ARBA" id="ARBA00022729"/>
    </source>
</evidence>
<dbReference type="Gene3D" id="3.40.190.10">
    <property type="entry name" value="Periplasmic binding protein-like II"/>
    <property type="match status" value="2"/>
</dbReference>
<reference evidence="5 6" key="1">
    <citation type="journal article" date="2022" name="Mar. Drugs">
        <title>Bioassay-Guided Fractionation Leads to the Detection of Cholic Acid Generated by the Rare Thalassomonas sp.</title>
        <authorList>
            <person name="Pheiffer F."/>
            <person name="Schneider Y.K."/>
            <person name="Hansen E.H."/>
            <person name="Andersen J.H."/>
            <person name="Isaksson J."/>
            <person name="Busche T."/>
            <person name="R C."/>
            <person name="Kalinowski J."/>
            <person name="Zyl L.V."/>
            <person name="Trindade M."/>
        </authorList>
    </citation>
    <scope>NUCLEOTIDE SEQUENCE [LARGE SCALE GENOMIC DNA]</scope>
    <source>
        <strain evidence="5 6">A5K-61T</strain>
    </source>
</reference>
<dbReference type="SUPFAM" id="SSF53850">
    <property type="entry name" value="Periplasmic binding protein-like II"/>
    <property type="match status" value="1"/>
</dbReference>
<dbReference type="PANTHER" id="PTHR35936">
    <property type="entry name" value="MEMBRANE-BOUND LYTIC MUREIN TRANSGLYCOSYLASE F"/>
    <property type="match status" value="1"/>
</dbReference>
<keyword evidence="6" id="KW-1185">Reference proteome</keyword>
<dbReference type="RefSeq" id="WP_274054767.1">
    <property type="nucleotide sequence ID" value="NZ_CP059693.1"/>
</dbReference>
<dbReference type="PANTHER" id="PTHR35936:SF25">
    <property type="entry name" value="ABC TRANSPORTER SUBSTRATE-BINDING PROTEIN"/>
    <property type="match status" value="1"/>
</dbReference>
<proteinExistence type="inferred from homology"/>
<protein>
    <submittedName>
        <fullName evidence="5">Transporter substrate-binding domain-containing protein</fullName>
    </submittedName>
</protein>
<organism evidence="5 6">
    <name type="scientific">Thalassomonas haliotis</name>
    <dbReference type="NCBI Taxonomy" id="485448"/>
    <lineage>
        <taxon>Bacteria</taxon>
        <taxon>Pseudomonadati</taxon>
        <taxon>Pseudomonadota</taxon>
        <taxon>Gammaproteobacteria</taxon>
        <taxon>Alteromonadales</taxon>
        <taxon>Colwelliaceae</taxon>
        <taxon>Thalassomonas</taxon>
    </lineage>
</organism>
<gene>
    <name evidence="5" type="ORF">H3N35_12885</name>
</gene>
<feature type="signal peptide" evidence="3">
    <location>
        <begin position="1"/>
        <end position="22"/>
    </location>
</feature>
<accession>A0ABY7VKF1</accession>
<dbReference type="EMBL" id="CP059693">
    <property type="protein sequence ID" value="WDE14225.1"/>
    <property type="molecule type" value="Genomic_DNA"/>
</dbReference>
<name>A0ABY7VKF1_9GAMM</name>
<dbReference type="Proteomes" id="UP001215231">
    <property type="component" value="Chromosome"/>
</dbReference>
<evidence type="ECO:0000256" key="1">
    <source>
        <dbReference type="ARBA" id="ARBA00010333"/>
    </source>
</evidence>
<evidence type="ECO:0000313" key="6">
    <source>
        <dbReference type="Proteomes" id="UP001215231"/>
    </source>
</evidence>
<feature type="domain" description="Solute-binding protein family 3/N-terminal" evidence="4">
    <location>
        <begin position="30"/>
        <end position="253"/>
    </location>
</feature>
<dbReference type="Pfam" id="PF00497">
    <property type="entry name" value="SBP_bac_3"/>
    <property type="match status" value="1"/>
</dbReference>
<sequence length="264" mass="29893">MTQKQLIILLLFITGLGGQVRAATPEKTKTITLAIDPWYPWVIPKQGATSGGGVNFIKELYRRLGFDVDISLYPFKRVLSHLETGNVDSSWLMTKNASRQQYALFSEAFLSEPFYIYSAARTGAAFEWHHWQDLKNHSLGLSSGFYYGQAFHYAAKTYDFKTHEVKTDFQLIKMLLGGRLDLIILNQTVAQAMLRDFPEFHGRLHQASKAVIDTRYYILLSKKSPHKALLPKINDTIKAMKEDGSIQRLLKGAQPLSNTAPGHE</sequence>
<evidence type="ECO:0000256" key="3">
    <source>
        <dbReference type="SAM" id="SignalP"/>
    </source>
</evidence>
<dbReference type="InterPro" id="IPR001638">
    <property type="entry name" value="Solute-binding_3/MltF_N"/>
</dbReference>
<keyword evidence="2 3" id="KW-0732">Signal</keyword>
<feature type="chain" id="PRO_5045347467" evidence="3">
    <location>
        <begin position="23"/>
        <end position="264"/>
    </location>
</feature>
<comment type="similarity">
    <text evidence="1">Belongs to the bacterial solute-binding protein 3 family.</text>
</comment>
<evidence type="ECO:0000313" key="5">
    <source>
        <dbReference type="EMBL" id="WDE14225.1"/>
    </source>
</evidence>
<evidence type="ECO:0000259" key="4">
    <source>
        <dbReference type="SMART" id="SM00062"/>
    </source>
</evidence>